<keyword evidence="3 6" id="KW-0067">ATP-binding</keyword>
<dbReference type="GO" id="GO:0005524">
    <property type="term" value="F:ATP binding"/>
    <property type="evidence" value="ECO:0007669"/>
    <property type="project" value="UniProtKB-KW"/>
</dbReference>
<evidence type="ECO:0000256" key="1">
    <source>
        <dbReference type="ARBA" id="ARBA00022448"/>
    </source>
</evidence>
<dbReference type="EMBL" id="JADIMZ010000128">
    <property type="protein sequence ID" value="MBO8433329.1"/>
    <property type="molecule type" value="Genomic_DNA"/>
</dbReference>
<keyword evidence="1" id="KW-0813">Transport</keyword>
<feature type="domain" description="ABC transporter" evidence="5">
    <location>
        <begin position="2"/>
        <end position="227"/>
    </location>
</feature>
<organism evidence="6 7">
    <name type="scientific">Candidatus Pullibacteroides excrementavium</name>
    <dbReference type="NCBI Taxonomy" id="2840905"/>
    <lineage>
        <taxon>Bacteria</taxon>
        <taxon>Pseudomonadati</taxon>
        <taxon>Bacteroidota</taxon>
        <taxon>Bacteroidia</taxon>
        <taxon>Bacteroidales</taxon>
        <taxon>Candidatus Pullibacteroides</taxon>
    </lineage>
</organism>
<comment type="caution">
    <text evidence="6">The sequence shown here is derived from an EMBL/GenBank/DDBJ whole genome shotgun (WGS) entry which is preliminary data.</text>
</comment>
<dbReference type="SUPFAM" id="SSF52540">
    <property type="entry name" value="P-loop containing nucleoside triphosphate hydrolases"/>
    <property type="match status" value="1"/>
</dbReference>
<evidence type="ECO:0000313" key="6">
    <source>
        <dbReference type="EMBL" id="MBO8433329.1"/>
    </source>
</evidence>
<evidence type="ECO:0000256" key="4">
    <source>
        <dbReference type="SAM" id="MobiDB-lite"/>
    </source>
</evidence>
<protein>
    <submittedName>
        <fullName evidence="6">ABC transporter ATP-binding protein</fullName>
    </submittedName>
</protein>
<proteinExistence type="predicted"/>
<dbReference type="Pfam" id="PF00005">
    <property type="entry name" value="ABC_tran"/>
    <property type="match status" value="1"/>
</dbReference>
<evidence type="ECO:0000259" key="5">
    <source>
        <dbReference type="PROSITE" id="PS50893"/>
    </source>
</evidence>
<evidence type="ECO:0000256" key="2">
    <source>
        <dbReference type="ARBA" id="ARBA00022741"/>
    </source>
</evidence>
<dbReference type="AlphaFoldDB" id="A0A9D9DSV2"/>
<reference evidence="6" key="2">
    <citation type="journal article" date="2021" name="PeerJ">
        <title>Extensive microbial diversity within the chicken gut microbiome revealed by metagenomics and culture.</title>
        <authorList>
            <person name="Gilroy R."/>
            <person name="Ravi A."/>
            <person name="Getino M."/>
            <person name="Pursley I."/>
            <person name="Horton D.L."/>
            <person name="Alikhan N.F."/>
            <person name="Baker D."/>
            <person name="Gharbi K."/>
            <person name="Hall N."/>
            <person name="Watson M."/>
            <person name="Adriaenssens E.M."/>
            <person name="Foster-Nyarko E."/>
            <person name="Jarju S."/>
            <person name="Secka A."/>
            <person name="Antonio M."/>
            <person name="Oren A."/>
            <person name="Chaudhuri R.R."/>
            <person name="La Ragione R."/>
            <person name="Hildebrand F."/>
            <person name="Pallen M.J."/>
        </authorList>
    </citation>
    <scope>NUCLEOTIDE SEQUENCE</scope>
    <source>
        <strain evidence="6">2889</strain>
    </source>
</reference>
<evidence type="ECO:0000313" key="7">
    <source>
        <dbReference type="Proteomes" id="UP000823612"/>
    </source>
</evidence>
<reference evidence="6" key="1">
    <citation type="submission" date="2020-10" db="EMBL/GenBank/DDBJ databases">
        <authorList>
            <person name="Gilroy R."/>
        </authorList>
    </citation>
    <scope>NUCLEOTIDE SEQUENCE</scope>
    <source>
        <strain evidence="6">2889</strain>
    </source>
</reference>
<dbReference type="Gene3D" id="3.40.50.300">
    <property type="entry name" value="P-loop containing nucleotide triphosphate hydrolases"/>
    <property type="match status" value="1"/>
</dbReference>
<dbReference type="PROSITE" id="PS50893">
    <property type="entry name" value="ABC_TRANSPORTER_2"/>
    <property type="match status" value="1"/>
</dbReference>
<sequence length="313" mass="35770">MIEIQNLSFRYGKHQTVFEQLNMEMKAGYIYGLLGENGVGKTTLLRLLAGLRFPTEGSIRILGQEPRQRTASLLSEIYYLPEVIDPVALSLNEYVKLYAPFYPHFDHGQLAHYVSEFGLNPTKKISQSSHGQQKKAMMSFALACNTKLLLLDEPTNGMDIPSKGIFRRLIAQAATDDKCFVISTHQVRDLENLIDPIVILEHNQVLLNNSIEEISRKLWFGIRPQKSDKDLYRENALGGYAVVGFNENGEETRVNIEMLFNAAIQNKELFKRMFIKGEDMEPKRSFADEMAQRIKSDAGLDERQQNHDNEPRE</sequence>
<gene>
    <name evidence="6" type="ORF">IAB08_08585</name>
</gene>
<dbReference type="PANTHER" id="PTHR42939:SF1">
    <property type="entry name" value="ABC TRANSPORTER ATP-BINDING PROTEIN ALBC-RELATED"/>
    <property type="match status" value="1"/>
</dbReference>
<dbReference type="GO" id="GO:0016887">
    <property type="term" value="F:ATP hydrolysis activity"/>
    <property type="evidence" value="ECO:0007669"/>
    <property type="project" value="InterPro"/>
</dbReference>
<dbReference type="SMART" id="SM00382">
    <property type="entry name" value="AAA"/>
    <property type="match status" value="1"/>
</dbReference>
<feature type="region of interest" description="Disordered" evidence="4">
    <location>
        <begin position="292"/>
        <end position="313"/>
    </location>
</feature>
<dbReference type="InterPro" id="IPR027417">
    <property type="entry name" value="P-loop_NTPase"/>
</dbReference>
<dbReference type="PANTHER" id="PTHR42939">
    <property type="entry name" value="ABC TRANSPORTER ATP-BINDING PROTEIN ALBC-RELATED"/>
    <property type="match status" value="1"/>
</dbReference>
<dbReference type="InterPro" id="IPR003593">
    <property type="entry name" value="AAA+_ATPase"/>
</dbReference>
<dbReference type="CDD" id="cd03230">
    <property type="entry name" value="ABC_DR_subfamily_A"/>
    <property type="match status" value="1"/>
</dbReference>
<dbReference type="Proteomes" id="UP000823612">
    <property type="component" value="Unassembled WGS sequence"/>
</dbReference>
<keyword evidence="2" id="KW-0547">Nucleotide-binding</keyword>
<evidence type="ECO:0000256" key="3">
    <source>
        <dbReference type="ARBA" id="ARBA00022840"/>
    </source>
</evidence>
<dbReference type="InterPro" id="IPR003439">
    <property type="entry name" value="ABC_transporter-like_ATP-bd"/>
</dbReference>
<name>A0A9D9DSV2_9BACT</name>
<dbReference type="InterPro" id="IPR051782">
    <property type="entry name" value="ABC_Transporter_VariousFunc"/>
</dbReference>
<accession>A0A9D9DSV2</accession>